<evidence type="ECO:0000313" key="2">
    <source>
        <dbReference type="EMBL" id="QDU69517.1"/>
    </source>
</evidence>
<protein>
    <submittedName>
        <fullName evidence="2">CHAT domain protein</fullName>
    </submittedName>
</protein>
<dbReference type="AlphaFoldDB" id="A0A518BRB1"/>
<dbReference type="KEGG" id="pbap:Pla133_46370"/>
<dbReference type="RefSeq" id="WP_145069472.1">
    <property type="nucleotide sequence ID" value="NZ_CP036287.1"/>
</dbReference>
<dbReference type="PANTHER" id="PTHR10098">
    <property type="entry name" value="RAPSYN-RELATED"/>
    <property type="match status" value="1"/>
</dbReference>
<dbReference type="Pfam" id="PF12770">
    <property type="entry name" value="CHAT"/>
    <property type="match status" value="1"/>
</dbReference>
<dbReference type="InterPro" id="IPR019734">
    <property type="entry name" value="TPR_rpt"/>
</dbReference>
<sequence length="951" mass="102638">MNEAPEAAGAQPAYLALLLGSDEPSQAQWEALLARQNGENEALADELKAELDRTVRRDPPAALVLAERLERLTRGLPERRVLGLRGRAVAFHANGRSAEAIVDYRAAVELYDAADEALEAARVRRSLVDVLQMSGNSDAALVEAARARRVFEARGEERLLAQLECNVGNVYFRLDRYMEASDSYRSAIARFERIDDALGRAFALINLGNVETNANDFDAAQHSFADAERVFAEHDHQILAAEARYGLAYLAFRRGDFAGAEAGLRASRAEFEALGKASGPPLCDMDLAELHLRLDAWRDARDRAEAAALRFEELGMDYEQARSTLFAGVAHARLSATDEAERALAAAARLFAQLGNRVLGALVAIHRAELHAGTARSPALAAALVQARDDLAASGDRFLTDLGELALARSRVGIGQLDDARSALEALLERRGGRLPLQSLVEIEAWTALAEVHRHAGDGPAQEVALEHAIEAGEDAFARLSIGDARLAFFRERQPAITRLVATRLERLGSGYAREAVEELDRSRQRSLDEADARRFPPTPALRAARARLNALLCRQLDASTGASAEPSRGPATDLSAELLRAQDELMALVRGLDPEPTSAQPVIRGIEVAPLDAVPKGDALLYYVLDGDDVFVVFGDPLQIGDLGARKLDCSGHDLELLAAGLRFQIGKLRLGAEYAARHARALERSAAALLDRIGQLLLEPAAEALDGRPVTIVPIGVLHELPIHAATFDGRPLIAGCDVSYARSLRQLARLRSPRAVDGHWLACFSPEADLPAIAREREALSASLGARLEPREPDDLLEALTAKPCRLRALHLASHGAFQPDHPLFSGLRLGDRYLTALDLRPLELECEVATLSGCETGRMGRSRSDELHGPAPALLAAGARSVVSSLWPVIDADSAELMDDLYRGLAQGQPVREAYGTAVRERIVGGSRALAWAAFVLAGDPLARPGA</sequence>
<keyword evidence="3" id="KW-1185">Reference proteome</keyword>
<dbReference type="SMART" id="SM00028">
    <property type="entry name" value="TPR"/>
    <property type="match status" value="4"/>
</dbReference>
<evidence type="ECO:0000259" key="1">
    <source>
        <dbReference type="Pfam" id="PF12770"/>
    </source>
</evidence>
<feature type="domain" description="CHAT" evidence="1">
    <location>
        <begin position="691"/>
        <end position="944"/>
    </location>
</feature>
<dbReference type="SUPFAM" id="SSF48452">
    <property type="entry name" value="TPR-like"/>
    <property type="match status" value="1"/>
</dbReference>
<proteinExistence type="predicted"/>
<dbReference type="InterPro" id="IPR024983">
    <property type="entry name" value="CHAT_dom"/>
</dbReference>
<gene>
    <name evidence="2" type="ORF">Pla133_46370</name>
</gene>
<dbReference type="Gene3D" id="1.25.40.10">
    <property type="entry name" value="Tetratricopeptide repeat domain"/>
    <property type="match status" value="1"/>
</dbReference>
<name>A0A518BRB1_9BACT</name>
<accession>A0A518BRB1</accession>
<dbReference type="Pfam" id="PF13424">
    <property type="entry name" value="TPR_12"/>
    <property type="match status" value="1"/>
</dbReference>
<evidence type="ECO:0000313" key="3">
    <source>
        <dbReference type="Proteomes" id="UP000316921"/>
    </source>
</evidence>
<dbReference type="Proteomes" id="UP000316921">
    <property type="component" value="Chromosome"/>
</dbReference>
<dbReference type="PANTHER" id="PTHR10098:SF108">
    <property type="entry name" value="TETRATRICOPEPTIDE REPEAT PROTEIN 28"/>
    <property type="match status" value="1"/>
</dbReference>
<reference evidence="2 3" key="1">
    <citation type="submission" date="2019-02" db="EMBL/GenBank/DDBJ databases">
        <title>Deep-cultivation of Planctomycetes and their phenomic and genomic characterization uncovers novel biology.</title>
        <authorList>
            <person name="Wiegand S."/>
            <person name="Jogler M."/>
            <person name="Boedeker C."/>
            <person name="Pinto D."/>
            <person name="Vollmers J."/>
            <person name="Rivas-Marin E."/>
            <person name="Kohn T."/>
            <person name="Peeters S.H."/>
            <person name="Heuer A."/>
            <person name="Rast P."/>
            <person name="Oberbeckmann S."/>
            <person name="Bunk B."/>
            <person name="Jeske O."/>
            <person name="Meyerdierks A."/>
            <person name="Storesund J.E."/>
            <person name="Kallscheuer N."/>
            <person name="Luecker S."/>
            <person name="Lage O.M."/>
            <person name="Pohl T."/>
            <person name="Merkel B.J."/>
            <person name="Hornburger P."/>
            <person name="Mueller R.-W."/>
            <person name="Bruemmer F."/>
            <person name="Labrenz M."/>
            <person name="Spormann A.M."/>
            <person name="Op den Camp H."/>
            <person name="Overmann J."/>
            <person name="Amann R."/>
            <person name="Jetten M.S.M."/>
            <person name="Mascher T."/>
            <person name="Medema M.H."/>
            <person name="Devos D.P."/>
            <person name="Kaster A.-K."/>
            <person name="Ovreas L."/>
            <person name="Rohde M."/>
            <person name="Galperin M.Y."/>
            <person name="Jogler C."/>
        </authorList>
    </citation>
    <scope>NUCLEOTIDE SEQUENCE [LARGE SCALE GENOMIC DNA]</scope>
    <source>
        <strain evidence="2 3">Pla133</strain>
    </source>
</reference>
<organism evidence="2 3">
    <name type="scientific">Engelhardtia mirabilis</name>
    <dbReference type="NCBI Taxonomy" id="2528011"/>
    <lineage>
        <taxon>Bacteria</taxon>
        <taxon>Pseudomonadati</taxon>
        <taxon>Planctomycetota</taxon>
        <taxon>Planctomycetia</taxon>
        <taxon>Planctomycetia incertae sedis</taxon>
        <taxon>Engelhardtia</taxon>
    </lineage>
</organism>
<dbReference type="InterPro" id="IPR011990">
    <property type="entry name" value="TPR-like_helical_dom_sf"/>
</dbReference>
<dbReference type="EMBL" id="CP036287">
    <property type="protein sequence ID" value="QDU69517.1"/>
    <property type="molecule type" value="Genomic_DNA"/>
</dbReference>